<dbReference type="GO" id="GO:0007155">
    <property type="term" value="P:cell adhesion"/>
    <property type="evidence" value="ECO:0007669"/>
    <property type="project" value="InterPro"/>
</dbReference>
<proteinExistence type="predicted"/>
<protein>
    <recommendedName>
        <fullName evidence="1">TSP C-terminal domain-containing protein</fullName>
    </recommendedName>
</protein>
<dbReference type="PANTHER" id="PTHR10199">
    <property type="entry name" value="THROMBOSPONDIN"/>
    <property type="match status" value="1"/>
</dbReference>
<dbReference type="InterPro" id="IPR008859">
    <property type="entry name" value="Thrombospondin_C"/>
</dbReference>
<evidence type="ECO:0000259" key="1">
    <source>
        <dbReference type="PROSITE" id="PS51236"/>
    </source>
</evidence>
<dbReference type="AlphaFoldDB" id="A0A7R9HUV1"/>
<dbReference type="InterPro" id="IPR013320">
    <property type="entry name" value="ConA-like_dom_sf"/>
</dbReference>
<dbReference type="Pfam" id="PF05735">
    <property type="entry name" value="TSP_C"/>
    <property type="match status" value="1"/>
</dbReference>
<gene>
    <name evidence="2" type="ORF">TMSB3V08_LOCUS10258</name>
</gene>
<dbReference type="GO" id="GO:0005576">
    <property type="term" value="C:extracellular region"/>
    <property type="evidence" value="ECO:0007669"/>
    <property type="project" value="InterPro"/>
</dbReference>
<feature type="domain" description="TSP C-terminal" evidence="1">
    <location>
        <begin position="1"/>
        <end position="197"/>
    </location>
</feature>
<dbReference type="PANTHER" id="PTHR10199:SF100">
    <property type="entry name" value="THROMBOSPONDIN, ISOFORM A"/>
    <property type="match status" value="1"/>
</dbReference>
<organism evidence="2">
    <name type="scientific">Timema monikensis</name>
    <dbReference type="NCBI Taxonomy" id="170555"/>
    <lineage>
        <taxon>Eukaryota</taxon>
        <taxon>Metazoa</taxon>
        <taxon>Ecdysozoa</taxon>
        <taxon>Arthropoda</taxon>
        <taxon>Hexapoda</taxon>
        <taxon>Insecta</taxon>
        <taxon>Pterygota</taxon>
        <taxon>Neoptera</taxon>
        <taxon>Polyneoptera</taxon>
        <taxon>Phasmatodea</taxon>
        <taxon>Timematodea</taxon>
        <taxon>Timematoidea</taxon>
        <taxon>Timematidae</taxon>
        <taxon>Timema</taxon>
    </lineage>
</organism>
<reference evidence="2" key="1">
    <citation type="submission" date="2020-11" db="EMBL/GenBank/DDBJ databases">
        <authorList>
            <person name="Tran Van P."/>
        </authorList>
    </citation>
    <scope>NUCLEOTIDE SEQUENCE</scope>
</reference>
<accession>A0A7R9HUV1</accession>
<dbReference type="EMBL" id="OB796584">
    <property type="protein sequence ID" value="CAD7433587.1"/>
    <property type="molecule type" value="Genomic_DNA"/>
</dbReference>
<sequence>MVDEPELRDSIPGELDLMFVLGLMGLSFVSRFLIDGPELRESVPGDLNLMMDGPELHESVPGELYLVVLCRLMSRTIDSNWCGCILSHGIRDGEAGEVMLTKSSAGGLTSLFMEVTLLWKDPRNVGWKERVAYRWLLLHRPKIGLIRLRIFEGEHMVADSGNVFDSTLKGGRLGVFCFSQEMIIWSDLVYRCNVHGVGRSSLVIRARCSPDGSEAKSETTEQLTAYHGRKAIFTFCKTAPAIRFLKLSLTTSYSFFGHPVQLSFSRIPGHQVLSKAPEMSKYRANMYELSLLETS</sequence>
<dbReference type="Gene3D" id="2.60.120.200">
    <property type="match status" value="1"/>
</dbReference>
<name>A0A7R9HUV1_9NEOP</name>
<dbReference type="PROSITE" id="PS51236">
    <property type="entry name" value="TSP_CTER"/>
    <property type="match status" value="1"/>
</dbReference>
<evidence type="ECO:0000313" key="2">
    <source>
        <dbReference type="EMBL" id="CAD7433587.1"/>
    </source>
</evidence>
<dbReference type="GO" id="GO:0005509">
    <property type="term" value="F:calcium ion binding"/>
    <property type="evidence" value="ECO:0007669"/>
    <property type="project" value="InterPro"/>
</dbReference>
<dbReference type="SUPFAM" id="SSF49899">
    <property type="entry name" value="Concanavalin A-like lectins/glucanases"/>
    <property type="match status" value="1"/>
</dbReference>